<name>A0A0C4E204_MAGP6</name>
<evidence type="ECO:0000313" key="4">
    <source>
        <dbReference type="Proteomes" id="UP000011715"/>
    </source>
</evidence>
<sequence>MRKEKHTRTCCPLSFMCLTLHILGCNTVMTVLCPLPQVRILHGKTKSPATPFLSDCFGRPSRSRQVERCVSQPPAVRTPVQLRAIGVEGPHSAGVISAARHLILAIHVWLGCEGGQLAAFTQPATCGSVFPAGTPKQPLDHMYLHDGPSQKQRETAREIVGTAPDSDCLGAAEFLISLSPIRLDRAHGCLSFPHQEEVLLVVSSPASRPLHPLSQTSRALARDFPQPGWREWAKAAKQKVCPRLSRRLSTATLSPPGAGGWPVPRAQAGWRPAT</sequence>
<dbReference type="EnsemblFungi" id="MAPG_06430T0">
    <property type="protein sequence ID" value="MAPG_06430T0"/>
    <property type="gene ID" value="MAPG_06430"/>
</dbReference>
<proteinExistence type="predicted"/>
<dbReference type="EMBL" id="ADBL01001560">
    <property type="status" value="NOT_ANNOTATED_CDS"/>
    <property type="molecule type" value="Genomic_DNA"/>
</dbReference>
<gene>
    <name evidence="2" type="ORF">MAPG_06430</name>
</gene>
<reference evidence="3" key="4">
    <citation type="journal article" date="2015" name="G3 (Bethesda)">
        <title>Genome sequences of three phytopathogenic species of the Magnaporthaceae family of fungi.</title>
        <authorList>
            <person name="Okagaki L.H."/>
            <person name="Nunes C.C."/>
            <person name="Sailsbery J."/>
            <person name="Clay B."/>
            <person name="Brown D."/>
            <person name="John T."/>
            <person name="Oh Y."/>
            <person name="Young N."/>
            <person name="Fitzgerald M."/>
            <person name="Haas B.J."/>
            <person name="Zeng Q."/>
            <person name="Young S."/>
            <person name="Adiconis X."/>
            <person name="Fan L."/>
            <person name="Levin J.Z."/>
            <person name="Mitchell T.K."/>
            <person name="Okubara P.A."/>
            <person name="Farman M.L."/>
            <person name="Kohn L.M."/>
            <person name="Birren B."/>
            <person name="Ma L.-J."/>
            <person name="Dean R.A."/>
        </authorList>
    </citation>
    <scope>NUCLEOTIDE SEQUENCE</scope>
    <source>
        <strain evidence="3">ATCC 64411 / 73-15</strain>
    </source>
</reference>
<dbReference type="VEuPathDB" id="FungiDB:MAPG_06430"/>
<dbReference type="AlphaFoldDB" id="A0A0C4E204"/>
<reference evidence="3" key="5">
    <citation type="submission" date="2015-06" db="UniProtKB">
        <authorList>
            <consortium name="EnsemblFungi"/>
        </authorList>
    </citation>
    <scope>IDENTIFICATION</scope>
    <source>
        <strain evidence="3">ATCC 64411</strain>
    </source>
</reference>
<reference evidence="2" key="3">
    <citation type="submission" date="2011-03" db="EMBL/GenBank/DDBJ databases">
        <title>Annotation of Magnaporthe poae ATCC 64411.</title>
        <authorList>
            <person name="Ma L.-J."/>
            <person name="Dead R."/>
            <person name="Young S.K."/>
            <person name="Zeng Q."/>
            <person name="Gargeya S."/>
            <person name="Fitzgerald M."/>
            <person name="Haas B."/>
            <person name="Abouelleil A."/>
            <person name="Alvarado L."/>
            <person name="Arachchi H.M."/>
            <person name="Berlin A."/>
            <person name="Brown A."/>
            <person name="Chapman S.B."/>
            <person name="Chen Z."/>
            <person name="Dunbar C."/>
            <person name="Freedman E."/>
            <person name="Gearin G."/>
            <person name="Gellesch M."/>
            <person name="Goldberg J."/>
            <person name="Griggs A."/>
            <person name="Gujja S."/>
            <person name="Heiman D."/>
            <person name="Howarth C."/>
            <person name="Larson L."/>
            <person name="Lui A."/>
            <person name="MacDonald P.J.P."/>
            <person name="Mehta T."/>
            <person name="Montmayeur A."/>
            <person name="Murphy C."/>
            <person name="Neiman D."/>
            <person name="Pearson M."/>
            <person name="Priest M."/>
            <person name="Roberts A."/>
            <person name="Saif S."/>
            <person name="Shea T."/>
            <person name="Shenoy N."/>
            <person name="Sisk P."/>
            <person name="Stolte C."/>
            <person name="Sykes S."/>
            <person name="Yandava C."/>
            <person name="Wortman J."/>
            <person name="Nusbaum C."/>
            <person name="Birren B."/>
        </authorList>
    </citation>
    <scope>NUCLEOTIDE SEQUENCE</scope>
    <source>
        <strain evidence="2">ATCC 64411</strain>
    </source>
</reference>
<reference evidence="4" key="1">
    <citation type="submission" date="2010-05" db="EMBL/GenBank/DDBJ databases">
        <title>The genome sequence of Magnaporthe poae strain ATCC 64411.</title>
        <authorList>
            <person name="Ma L.-J."/>
            <person name="Dead R."/>
            <person name="Young S."/>
            <person name="Zeng Q."/>
            <person name="Koehrsen M."/>
            <person name="Alvarado L."/>
            <person name="Berlin A."/>
            <person name="Chapman S.B."/>
            <person name="Chen Z."/>
            <person name="Freedman E."/>
            <person name="Gellesch M."/>
            <person name="Goldberg J."/>
            <person name="Griggs A."/>
            <person name="Gujja S."/>
            <person name="Heilman E.R."/>
            <person name="Heiman D."/>
            <person name="Hepburn T."/>
            <person name="Howarth C."/>
            <person name="Jen D."/>
            <person name="Larson L."/>
            <person name="Mehta T."/>
            <person name="Neiman D."/>
            <person name="Pearson M."/>
            <person name="Roberts A."/>
            <person name="Saif S."/>
            <person name="Shea T."/>
            <person name="Shenoy N."/>
            <person name="Sisk P."/>
            <person name="Stolte C."/>
            <person name="Sykes S."/>
            <person name="Walk T."/>
            <person name="White J."/>
            <person name="Yandava C."/>
            <person name="Haas B."/>
            <person name="Nusbaum C."/>
            <person name="Birren B."/>
        </authorList>
    </citation>
    <scope>NUCLEOTIDE SEQUENCE [LARGE SCALE GENOMIC DNA]</scope>
    <source>
        <strain evidence="4">ATCC 64411 / 73-15</strain>
    </source>
</reference>
<organism evidence="3 4">
    <name type="scientific">Magnaporthiopsis poae (strain ATCC 64411 / 73-15)</name>
    <name type="common">Kentucky bluegrass fungus</name>
    <name type="synonym">Magnaporthe poae</name>
    <dbReference type="NCBI Taxonomy" id="644358"/>
    <lineage>
        <taxon>Eukaryota</taxon>
        <taxon>Fungi</taxon>
        <taxon>Dikarya</taxon>
        <taxon>Ascomycota</taxon>
        <taxon>Pezizomycotina</taxon>
        <taxon>Sordariomycetes</taxon>
        <taxon>Sordariomycetidae</taxon>
        <taxon>Magnaporthales</taxon>
        <taxon>Magnaporthaceae</taxon>
        <taxon>Magnaporthiopsis</taxon>
    </lineage>
</organism>
<keyword evidence="4" id="KW-1185">Reference proteome</keyword>
<dbReference type="EMBL" id="GL876970">
    <property type="protein sequence ID" value="KLU87430.1"/>
    <property type="molecule type" value="Genomic_DNA"/>
</dbReference>
<dbReference type="Proteomes" id="UP000011715">
    <property type="component" value="Unassembled WGS sequence"/>
</dbReference>
<feature type="region of interest" description="Disordered" evidence="1">
    <location>
        <begin position="251"/>
        <end position="274"/>
    </location>
</feature>
<accession>A0A0C4E204</accession>
<protein>
    <submittedName>
        <fullName evidence="2 3">Uncharacterized protein</fullName>
    </submittedName>
</protein>
<evidence type="ECO:0000313" key="2">
    <source>
        <dbReference type="EMBL" id="KLU87430.1"/>
    </source>
</evidence>
<evidence type="ECO:0000256" key="1">
    <source>
        <dbReference type="SAM" id="MobiDB-lite"/>
    </source>
</evidence>
<evidence type="ECO:0000313" key="3">
    <source>
        <dbReference type="EnsemblFungi" id="MAPG_06430T0"/>
    </source>
</evidence>
<reference evidence="2" key="2">
    <citation type="submission" date="2010-05" db="EMBL/GenBank/DDBJ databases">
        <title>The Genome Sequence of Magnaporthe poae strain ATCC 64411.</title>
        <authorList>
            <consortium name="The Broad Institute Genome Sequencing Platform"/>
            <consortium name="Broad Institute Genome Sequencing Center for Infectious Disease"/>
            <person name="Ma L.-J."/>
            <person name="Dead R."/>
            <person name="Young S."/>
            <person name="Zeng Q."/>
            <person name="Koehrsen M."/>
            <person name="Alvarado L."/>
            <person name="Berlin A."/>
            <person name="Chapman S.B."/>
            <person name="Chen Z."/>
            <person name="Freedman E."/>
            <person name="Gellesch M."/>
            <person name="Goldberg J."/>
            <person name="Griggs A."/>
            <person name="Gujja S."/>
            <person name="Heilman E.R."/>
            <person name="Heiman D."/>
            <person name="Hepburn T."/>
            <person name="Howarth C."/>
            <person name="Jen D."/>
            <person name="Larson L."/>
            <person name="Mehta T."/>
            <person name="Neiman D."/>
            <person name="Pearson M."/>
            <person name="Roberts A."/>
            <person name="Saif S."/>
            <person name="Shea T."/>
            <person name="Shenoy N."/>
            <person name="Sisk P."/>
            <person name="Stolte C."/>
            <person name="Sykes S."/>
            <person name="Walk T."/>
            <person name="White J."/>
            <person name="Yandava C."/>
            <person name="Haas B."/>
            <person name="Nusbaum C."/>
            <person name="Birren B."/>
        </authorList>
    </citation>
    <scope>NUCLEOTIDE SEQUENCE</scope>
    <source>
        <strain evidence="2">ATCC 64411</strain>
    </source>
</reference>